<evidence type="ECO:0000256" key="12">
    <source>
        <dbReference type="ARBA" id="ARBA00023277"/>
    </source>
</evidence>
<dbReference type="Proteomes" id="UP000281691">
    <property type="component" value="Unassembled WGS sequence"/>
</dbReference>
<evidence type="ECO:0000256" key="5">
    <source>
        <dbReference type="ARBA" id="ARBA00022679"/>
    </source>
</evidence>
<comment type="catalytic activity">
    <reaction evidence="13">
        <text>D-ribose + ATP = D-ribose 5-phosphate + ADP + H(+)</text>
        <dbReference type="Rhea" id="RHEA:13697"/>
        <dbReference type="ChEBI" id="CHEBI:15378"/>
        <dbReference type="ChEBI" id="CHEBI:30616"/>
        <dbReference type="ChEBI" id="CHEBI:47013"/>
        <dbReference type="ChEBI" id="CHEBI:78346"/>
        <dbReference type="ChEBI" id="CHEBI:456216"/>
        <dbReference type="EC" id="2.7.1.15"/>
    </reaction>
</comment>
<feature type="binding site" evidence="13">
    <location>
        <position position="250"/>
    </location>
    <ligand>
        <name>K(+)</name>
        <dbReference type="ChEBI" id="CHEBI:29103"/>
    </ligand>
</feature>
<feature type="binding site" evidence="13">
    <location>
        <position position="185"/>
    </location>
    <ligand>
        <name>ATP</name>
        <dbReference type="ChEBI" id="CHEBI:30616"/>
    </ligand>
</feature>
<comment type="subcellular location">
    <subcellularLocation>
        <location evidence="13">Cytoplasm</location>
    </subcellularLocation>
</comment>
<comment type="subunit">
    <text evidence="13">Homodimer.</text>
</comment>
<keyword evidence="10 13" id="KW-0460">Magnesium</keyword>
<dbReference type="InterPro" id="IPR002173">
    <property type="entry name" value="Carboh/pur_kinase_PfkB_CS"/>
</dbReference>
<gene>
    <name evidence="13" type="primary">rbsK</name>
    <name evidence="15" type="ORF">EDC46_1108</name>
</gene>
<dbReference type="GO" id="GO:0046872">
    <property type="term" value="F:metal ion binding"/>
    <property type="evidence" value="ECO:0007669"/>
    <property type="project" value="UniProtKB-KW"/>
</dbReference>
<comment type="pathway">
    <text evidence="13">Carbohydrate metabolism; D-ribose degradation; D-ribose 5-phosphate from beta-D-ribopyranose: step 2/2.</text>
</comment>
<feature type="binding site" evidence="13">
    <location>
        <begin position="221"/>
        <end position="226"/>
    </location>
    <ligand>
        <name>ATP</name>
        <dbReference type="ChEBI" id="CHEBI:30616"/>
    </ligand>
</feature>
<evidence type="ECO:0000256" key="4">
    <source>
        <dbReference type="ARBA" id="ARBA00022490"/>
    </source>
</evidence>
<proteinExistence type="inferred from homology"/>
<dbReference type="Gene3D" id="3.40.1190.20">
    <property type="match status" value="1"/>
</dbReference>
<dbReference type="AlphaFoldDB" id="A0A3N4VTW4"/>
<dbReference type="Pfam" id="PF00294">
    <property type="entry name" value="PfkB"/>
    <property type="match status" value="1"/>
</dbReference>
<feature type="binding site" evidence="13">
    <location>
        <begin position="40"/>
        <end position="44"/>
    </location>
    <ligand>
        <name>substrate</name>
    </ligand>
</feature>
<dbReference type="GO" id="GO:0005524">
    <property type="term" value="F:ATP binding"/>
    <property type="evidence" value="ECO:0007669"/>
    <property type="project" value="UniProtKB-UniRule"/>
</dbReference>
<comment type="similarity">
    <text evidence="1">Belongs to the carbohydrate kinase pfkB family.</text>
</comment>
<dbReference type="InterPro" id="IPR011611">
    <property type="entry name" value="PfkB_dom"/>
</dbReference>
<keyword evidence="5 13" id="KW-0808">Transferase</keyword>
<evidence type="ECO:0000256" key="6">
    <source>
        <dbReference type="ARBA" id="ARBA00022723"/>
    </source>
</evidence>
<dbReference type="SUPFAM" id="SSF53613">
    <property type="entry name" value="Ribokinase-like"/>
    <property type="match status" value="1"/>
</dbReference>
<dbReference type="EMBL" id="RKQP01000003">
    <property type="protein sequence ID" value="RPE83419.1"/>
    <property type="molecule type" value="Genomic_DNA"/>
</dbReference>
<dbReference type="RefSeq" id="WP_124211277.1">
    <property type="nucleotide sequence ID" value="NZ_CP016615.1"/>
</dbReference>
<organism evidence="15 16">
    <name type="scientific">Vespertiliibacter pulmonis</name>
    <dbReference type="NCBI Taxonomy" id="1443036"/>
    <lineage>
        <taxon>Bacteria</taxon>
        <taxon>Pseudomonadati</taxon>
        <taxon>Pseudomonadota</taxon>
        <taxon>Gammaproteobacteria</taxon>
        <taxon>Pasteurellales</taxon>
        <taxon>Pasteurellaceae</taxon>
        <taxon>Vespertiliibacter</taxon>
    </lineage>
</organism>
<evidence type="ECO:0000256" key="13">
    <source>
        <dbReference type="HAMAP-Rule" id="MF_01987"/>
    </source>
</evidence>
<dbReference type="NCBIfam" id="TIGR02152">
    <property type="entry name" value="D_ribokin_bact"/>
    <property type="match status" value="1"/>
</dbReference>
<accession>A0A3N4VTW4</accession>
<reference evidence="15 16" key="1">
    <citation type="submission" date="2018-11" db="EMBL/GenBank/DDBJ databases">
        <title>Genomic Encyclopedia of Type Strains, Phase IV (KMG-IV): sequencing the most valuable type-strain genomes for metagenomic binning, comparative biology and taxonomic classification.</title>
        <authorList>
            <person name="Goeker M."/>
        </authorList>
    </citation>
    <scope>NUCLEOTIDE SEQUENCE [LARGE SCALE GENOMIC DNA]</scope>
    <source>
        <strain evidence="15 16">DSM 27238</strain>
    </source>
</reference>
<evidence type="ECO:0000256" key="3">
    <source>
        <dbReference type="ARBA" id="ARBA00016943"/>
    </source>
</evidence>
<feature type="binding site" evidence="13">
    <location>
        <begin position="12"/>
        <end position="14"/>
    </location>
    <ligand>
        <name>substrate</name>
    </ligand>
</feature>
<name>A0A3N4VTW4_9PAST</name>
<evidence type="ECO:0000256" key="9">
    <source>
        <dbReference type="ARBA" id="ARBA00022840"/>
    </source>
</evidence>
<keyword evidence="8 13" id="KW-0418">Kinase</keyword>
<keyword evidence="9 13" id="KW-0067">ATP-binding</keyword>
<dbReference type="CDD" id="cd01174">
    <property type="entry name" value="ribokinase"/>
    <property type="match status" value="1"/>
</dbReference>
<dbReference type="HAMAP" id="MF_01987">
    <property type="entry name" value="Ribokinase"/>
    <property type="match status" value="1"/>
</dbReference>
<dbReference type="OrthoDB" id="9776822at2"/>
<keyword evidence="11 13" id="KW-0630">Potassium</keyword>
<feature type="binding site" evidence="13">
    <location>
        <position position="289"/>
    </location>
    <ligand>
        <name>K(+)</name>
        <dbReference type="ChEBI" id="CHEBI:29103"/>
    </ligand>
</feature>
<dbReference type="PRINTS" id="PR00990">
    <property type="entry name" value="RIBOKINASE"/>
</dbReference>
<keyword evidence="16" id="KW-1185">Reference proteome</keyword>
<dbReference type="PROSITE" id="PS00584">
    <property type="entry name" value="PFKB_KINASES_2"/>
    <property type="match status" value="1"/>
</dbReference>
<feature type="binding site" evidence="13">
    <location>
        <begin position="255"/>
        <end position="256"/>
    </location>
    <ligand>
        <name>ATP</name>
        <dbReference type="ChEBI" id="CHEBI:30616"/>
    </ligand>
</feature>
<evidence type="ECO:0000256" key="10">
    <source>
        <dbReference type="ARBA" id="ARBA00022842"/>
    </source>
</evidence>
<feature type="domain" description="Carbohydrate kinase PfkB" evidence="14">
    <location>
        <begin position="3"/>
        <end position="299"/>
    </location>
</feature>
<comment type="similarity">
    <text evidence="13">Belongs to the carbohydrate kinase PfkB family. Ribokinase subfamily.</text>
</comment>
<feature type="binding site" evidence="13">
    <location>
        <position position="286"/>
    </location>
    <ligand>
        <name>K(+)</name>
        <dbReference type="ChEBI" id="CHEBI:29103"/>
    </ligand>
</feature>
<dbReference type="FunFam" id="3.40.1190.20:FF:000012">
    <property type="entry name" value="Ribokinase"/>
    <property type="match status" value="1"/>
</dbReference>
<dbReference type="InterPro" id="IPR011877">
    <property type="entry name" value="Ribokinase"/>
</dbReference>
<feature type="binding site" evidence="13">
    <location>
        <position position="141"/>
    </location>
    <ligand>
        <name>substrate</name>
    </ligand>
</feature>
<keyword evidence="7 13" id="KW-0547">Nucleotide-binding</keyword>
<evidence type="ECO:0000259" key="14">
    <source>
        <dbReference type="Pfam" id="PF00294"/>
    </source>
</evidence>
<sequence>MKNKLCVLGSINVDHIVRVPYFPNAGETLLGYDYQRAYGGKGANQAVAAARLGANVQFIGAVGDDLIGQEMKRAFTEEGIDTSAITTLSNQNTGLAMIQVSDKGENSIVVSSGANSCVSAELIEQLKSAIEQSSILLVQLEIPQQAVEYAINFAKSVDTKVVLNPAPATKLSSSLLAQIDMITPNETETEILTGIKVYDDQTAFQAAQYFHQFGIRQVLITLGSNGVYVSDRNSNKQGEIVQGFRVKAVDTTAAGDTFNAGIVTGLLEGKTLEESIIFAHAAAALSVTRIGAQASIPTREEVDCFLAEQKN</sequence>
<dbReference type="InterPro" id="IPR029056">
    <property type="entry name" value="Ribokinase-like"/>
</dbReference>
<feature type="active site" description="Proton acceptor" evidence="13">
    <location>
        <position position="256"/>
    </location>
</feature>
<dbReference type="EC" id="2.7.1.15" evidence="2 13"/>
<feature type="binding site" evidence="13">
    <location>
        <position position="252"/>
    </location>
    <ligand>
        <name>K(+)</name>
        <dbReference type="ChEBI" id="CHEBI:29103"/>
    </ligand>
</feature>
<feature type="binding site" evidence="13">
    <location>
        <position position="280"/>
    </location>
    <ligand>
        <name>ATP</name>
        <dbReference type="ChEBI" id="CHEBI:30616"/>
    </ligand>
</feature>
<dbReference type="InterPro" id="IPR002139">
    <property type="entry name" value="Ribo/fructo_kinase"/>
</dbReference>
<dbReference type="PANTHER" id="PTHR10584">
    <property type="entry name" value="SUGAR KINASE"/>
    <property type="match status" value="1"/>
</dbReference>
<dbReference type="PANTHER" id="PTHR10584:SF166">
    <property type="entry name" value="RIBOKINASE"/>
    <property type="match status" value="1"/>
</dbReference>
<feature type="binding site" evidence="13">
    <location>
        <position position="291"/>
    </location>
    <ligand>
        <name>K(+)</name>
        <dbReference type="ChEBI" id="CHEBI:29103"/>
    </ligand>
</feature>
<evidence type="ECO:0000256" key="11">
    <source>
        <dbReference type="ARBA" id="ARBA00022958"/>
    </source>
</evidence>
<feature type="binding site" evidence="13">
    <location>
        <position position="256"/>
    </location>
    <ligand>
        <name>substrate</name>
    </ligand>
</feature>
<evidence type="ECO:0000256" key="7">
    <source>
        <dbReference type="ARBA" id="ARBA00022741"/>
    </source>
</evidence>
<comment type="activity regulation">
    <text evidence="13">Activated by a monovalent cation that binds near, but not in, the active site. The most likely occupant of the site in vivo is potassium. Ion binding induces a conformational change that may alter substrate affinity.</text>
</comment>
<comment type="function">
    <text evidence="13">Catalyzes the phosphorylation of ribose at O-5 in a reaction requiring ATP and magnesium. The resulting D-ribose-5-phosphate can then be used either for sythesis of nucleotides, histidine, and tryptophan, or as a component of the pentose phosphate pathway.</text>
</comment>
<protein>
    <recommendedName>
        <fullName evidence="3 13">Ribokinase</fullName>
        <shortName evidence="13">RK</shortName>
        <ecNumber evidence="2 13">2.7.1.15</ecNumber>
    </recommendedName>
</protein>
<keyword evidence="4 13" id="KW-0963">Cytoplasm</keyword>
<comment type="caution">
    <text evidence="15">The sequence shown here is derived from an EMBL/GenBank/DDBJ whole genome shotgun (WGS) entry which is preliminary data.</text>
</comment>
<dbReference type="GO" id="GO:0019303">
    <property type="term" value="P:D-ribose catabolic process"/>
    <property type="evidence" value="ECO:0007669"/>
    <property type="project" value="UniProtKB-UniRule"/>
</dbReference>
<keyword evidence="12 13" id="KW-0119">Carbohydrate metabolism</keyword>
<dbReference type="GO" id="GO:0004747">
    <property type="term" value="F:ribokinase activity"/>
    <property type="evidence" value="ECO:0007669"/>
    <property type="project" value="UniProtKB-UniRule"/>
</dbReference>
<comment type="cofactor">
    <cofactor evidence="13">
        <name>Mg(2+)</name>
        <dbReference type="ChEBI" id="CHEBI:18420"/>
    </cofactor>
    <text evidence="13">Requires a divalent cation, most likely magnesium in vivo, as an electrophilic catalyst to aid phosphoryl group transfer. It is the chelate of the metal and the nucleotide that is the actual substrate.</text>
</comment>
<comment type="caution">
    <text evidence="13">Lacks conserved residue(s) required for the propagation of feature annotation.</text>
</comment>
<evidence type="ECO:0000256" key="2">
    <source>
        <dbReference type="ARBA" id="ARBA00012035"/>
    </source>
</evidence>
<evidence type="ECO:0000256" key="1">
    <source>
        <dbReference type="ARBA" id="ARBA00005380"/>
    </source>
</evidence>
<evidence type="ECO:0000313" key="16">
    <source>
        <dbReference type="Proteomes" id="UP000281691"/>
    </source>
</evidence>
<evidence type="ECO:0000256" key="8">
    <source>
        <dbReference type="ARBA" id="ARBA00022777"/>
    </source>
</evidence>
<dbReference type="GO" id="GO:0005829">
    <property type="term" value="C:cytosol"/>
    <property type="evidence" value="ECO:0007669"/>
    <property type="project" value="TreeGrafter"/>
</dbReference>
<feature type="binding site" evidence="13">
    <location>
        <position position="295"/>
    </location>
    <ligand>
        <name>K(+)</name>
        <dbReference type="ChEBI" id="CHEBI:29103"/>
    </ligand>
</feature>
<keyword evidence="6 13" id="KW-0479">Metal-binding</keyword>
<evidence type="ECO:0000313" key="15">
    <source>
        <dbReference type="EMBL" id="RPE83419.1"/>
    </source>
</evidence>
<dbReference type="UniPathway" id="UPA00916">
    <property type="reaction ID" value="UER00889"/>
</dbReference>
<dbReference type="NCBIfam" id="NF008353">
    <property type="entry name" value="PRK11142.1"/>
    <property type="match status" value="1"/>
</dbReference>